<dbReference type="InterPro" id="IPR007497">
    <property type="entry name" value="SIMPL/DUF541"/>
</dbReference>
<feature type="compositionally biased region" description="Basic and acidic residues" evidence="1">
    <location>
        <begin position="308"/>
        <end position="322"/>
    </location>
</feature>
<evidence type="ECO:0000256" key="1">
    <source>
        <dbReference type="SAM" id="MobiDB-lite"/>
    </source>
</evidence>
<dbReference type="Pfam" id="PF04402">
    <property type="entry name" value="SIMPL"/>
    <property type="match status" value="1"/>
</dbReference>
<dbReference type="RefSeq" id="WP_085767653.1">
    <property type="nucleotide sequence ID" value="NZ_CP019344.1"/>
</dbReference>
<protein>
    <recommendedName>
        <fullName evidence="4">SIMPL domain-containing protein</fullName>
    </recommendedName>
</protein>
<dbReference type="Gene3D" id="3.30.110.170">
    <property type="entry name" value="Protein of unknown function (DUF541), domain 1"/>
    <property type="match status" value="1"/>
</dbReference>
<name>A0A1W6MMV5_9FLAO</name>
<evidence type="ECO:0008006" key="4">
    <source>
        <dbReference type="Google" id="ProtNLM"/>
    </source>
</evidence>
<evidence type="ECO:0000313" key="3">
    <source>
        <dbReference type="Proteomes" id="UP000193431"/>
    </source>
</evidence>
<organism evidence="2 3">
    <name type="scientific">Nonlabens spongiae</name>
    <dbReference type="NCBI Taxonomy" id="331648"/>
    <lineage>
        <taxon>Bacteria</taxon>
        <taxon>Pseudomonadati</taxon>
        <taxon>Bacteroidota</taxon>
        <taxon>Flavobacteriia</taxon>
        <taxon>Flavobacteriales</taxon>
        <taxon>Flavobacteriaceae</taxon>
        <taxon>Nonlabens</taxon>
    </lineage>
</organism>
<proteinExistence type="predicted"/>
<reference evidence="2 3" key="1">
    <citation type="submission" date="2016-11" db="EMBL/GenBank/DDBJ databases">
        <title>Trade-off between light-utilization and light-protection in marine flavobacteria.</title>
        <authorList>
            <person name="Kumagai Y."/>
        </authorList>
    </citation>
    <scope>NUCLEOTIDE SEQUENCE [LARGE SCALE GENOMIC DNA]</scope>
    <source>
        <strain evidence="2 3">JCM 13191</strain>
    </source>
</reference>
<dbReference type="Proteomes" id="UP000193431">
    <property type="component" value="Chromosome"/>
</dbReference>
<dbReference type="STRING" id="331648.BST97_13070"/>
<evidence type="ECO:0000313" key="2">
    <source>
        <dbReference type="EMBL" id="ARN78846.1"/>
    </source>
</evidence>
<dbReference type="AlphaFoldDB" id="A0A1W6MMV5"/>
<dbReference type="Gene3D" id="3.30.70.2970">
    <property type="entry name" value="Protein of unknown function (DUF541), domain 2"/>
    <property type="match status" value="1"/>
</dbReference>
<dbReference type="OrthoDB" id="1228710at2"/>
<feature type="region of interest" description="Disordered" evidence="1">
    <location>
        <begin position="302"/>
        <end position="341"/>
    </location>
</feature>
<gene>
    <name evidence="2" type="ORF">BST97_13070</name>
</gene>
<dbReference type="EMBL" id="CP019344">
    <property type="protein sequence ID" value="ARN78846.1"/>
    <property type="molecule type" value="Genomic_DNA"/>
</dbReference>
<sequence>MKRILTTLLIVASMNLEGQHLGNFNNKAASMDISRANIATSMGNAPRHNPNYHQTQLNPSKILMHNIKALYNVEATDYTAVFNINQIGETAPETTRLMNEKIDLVKAELKKQGFTGQFAVDMISFLPQYEIEVTKKLFSKTYTEVPIGFELQQNLMISYRNDADFQKILKACATAEIYNLVKVDYYAKNLEAIYNELQEKILAEVKKKKTYYEALGFTMDEYSVEMADNKYYHMPKDFYRSYVAAENVSMDALKNQKNVTTIKKPTSYYYEPISYNGYDIVVNADIQKPVIQLGMDLTLRYTPLPPKPEPKSEPKPVEKPDPKVYVVSPNGPVDIKQIPNN</sequence>
<keyword evidence="3" id="KW-1185">Reference proteome</keyword>
<accession>A0A1W6MMV5</accession>